<evidence type="ECO:0000313" key="2">
    <source>
        <dbReference type="EMBL" id="KGD66530.1"/>
    </source>
</evidence>
<evidence type="ECO:0000256" key="1">
    <source>
        <dbReference type="SAM" id="SignalP"/>
    </source>
</evidence>
<keyword evidence="3" id="KW-1185">Reference proteome</keyword>
<evidence type="ECO:0008006" key="4">
    <source>
        <dbReference type="Google" id="ProtNLM"/>
    </source>
</evidence>
<comment type="caution">
    <text evidence="2">The sequence shown here is derived from an EMBL/GenBank/DDBJ whole genome shotgun (WGS) entry which is preliminary data.</text>
</comment>
<dbReference type="AlphaFoldDB" id="A0A095UVF1"/>
<dbReference type="Proteomes" id="UP000029444">
    <property type="component" value="Unassembled WGS sequence"/>
</dbReference>
<keyword evidence="1" id="KW-0732">Signal</keyword>
<organism evidence="2 3">
    <name type="scientific">Alcanivorax nanhaiticus</name>
    <dbReference type="NCBI Taxonomy" id="1177154"/>
    <lineage>
        <taxon>Bacteria</taxon>
        <taxon>Pseudomonadati</taxon>
        <taxon>Pseudomonadota</taxon>
        <taxon>Gammaproteobacteria</taxon>
        <taxon>Oceanospirillales</taxon>
        <taxon>Alcanivoracaceae</taxon>
        <taxon>Alcanivorax</taxon>
    </lineage>
</organism>
<protein>
    <recommendedName>
        <fullName evidence="4">Secreted protein</fullName>
    </recommendedName>
</protein>
<dbReference type="RefSeq" id="WP_035229494.1">
    <property type="nucleotide sequence ID" value="NZ_ARXV01000001.1"/>
</dbReference>
<dbReference type="PATRIC" id="fig|1177154.3.peg.198"/>
<reference evidence="2 3" key="1">
    <citation type="submission" date="2012-09" db="EMBL/GenBank/DDBJ databases">
        <title>Genome Sequence of alkane-degrading Bacterium Alcanivorax sp. 19-m-6.</title>
        <authorList>
            <person name="Lai Q."/>
            <person name="Shao Z."/>
        </authorList>
    </citation>
    <scope>NUCLEOTIDE SEQUENCE [LARGE SCALE GENOMIC DNA]</scope>
    <source>
        <strain evidence="2 3">19-m-6</strain>
    </source>
</reference>
<proteinExistence type="predicted"/>
<feature type="chain" id="PRO_5001919431" description="Secreted protein" evidence="1">
    <location>
        <begin position="26"/>
        <end position="110"/>
    </location>
</feature>
<feature type="signal peptide" evidence="1">
    <location>
        <begin position="1"/>
        <end position="25"/>
    </location>
</feature>
<name>A0A095UVF1_9GAMM</name>
<accession>A0A095UVF1</accession>
<dbReference type="EMBL" id="ARXV01000001">
    <property type="protein sequence ID" value="KGD66530.1"/>
    <property type="molecule type" value="Genomic_DNA"/>
</dbReference>
<dbReference type="OrthoDB" id="6078427at2"/>
<gene>
    <name evidence="2" type="ORF">Y5S_00197</name>
</gene>
<evidence type="ECO:0000313" key="3">
    <source>
        <dbReference type="Proteomes" id="UP000029444"/>
    </source>
</evidence>
<sequence>MSALKMHLCGAAIAGALLLTGQAHASDQQATVILSQSCEYLLLNSSNGMVLVKQLDGISPQAGDTLKGNFTPGDFSNLQNTRNQDSMQVWVDLVDPHSSKALSQYGRYCA</sequence>